<evidence type="ECO:0000313" key="1">
    <source>
        <dbReference type="EMBL" id="TPD66129.1"/>
    </source>
</evidence>
<dbReference type="AlphaFoldDB" id="A0A501PZX6"/>
<sequence length="75" mass="8687">MIVNNSSDQQHDKDVCSPFCVCNCYGCQGFTYNTTTYYYIFFSVKLIIDKKVPEYKSMLTSNFYGSIWQPPQITA</sequence>
<dbReference type="EMBL" id="VFJE01000056">
    <property type="protein sequence ID" value="TPD66129.1"/>
    <property type="molecule type" value="Genomic_DNA"/>
</dbReference>
<accession>A0A501PZX6</accession>
<evidence type="ECO:0000313" key="2">
    <source>
        <dbReference type="Proteomes" id="UP000319175"/>
    </source>
</evidence>
<comment type="caution">
    <text evidence="1">The sequence shown here is derived from an EMBL/GenBank/DDBJ whole genome shotgun (WGS) entry which is preliminary data.</text>
</comment>
<proteinExistence type="predicted"/>
<gene>
    <name evidence="1" type="ORF">FJA49_17230</name>
</gene>
<reference evidence="1 2" key="1">
    <citation type="submission" date="2019-06" db="EMBL/GenBank/DDBJ databases">
        <title>Flavobacterium sp. MaA-Y11 from geoumgang.</title>
        <authorList>
            <person name="Jeong S."/>
        </authorList>
    </citation>
    <scope>NUCLEOTIDE SEQUENCE [LARGE SCALE GENOMIC DNA]</scope>
    <source>
        <strain evidence="1 2">MaA-Y11</strain>
    </source>
</reference>
<dbReference type="Proteomes" id="UP000319175">
    <property type="component" value="Unassembled WGS sequence"/>
</dbReference>
<keyword evidence="2" id="KW-1185">Reference proteome</keyword>
<name>A0A501PZX6_9FLAO</name>
<reference evidence="1 2" key="2">
    <citation type="submission" date="2019-06" db="EMBL/GenBank/DDBJ databases">
        <authorList>
            <person name="Seo Y."/>
        </authorList>
    </citation>
    <scope>NUCLEOTIDE SEQUENCE [LARGE SCALE GENOMIC DNA]</scope>
    <source>
        <strain evidence="1 2">MaA-Y11</strain>
    </source>
</reference>
<organism evidence="1 2">
    <name type="scientific">Flavobacterium microcysteis</name>
    <dbReference type="NCBI Taxonomy" id="2596891"/>
    <lineage>
        <taxon>Bacteria</taxon>
        <taxon>Pseudomonadati</taxon>
        <taxon>Bacteroidota</taxon>
        <taxon>Flavobacteriia</taxon>
        <taxon>Flavobacteriales</taxon>
        <taxon>Flavobacteriaceae</taxon>
        <taxon>Flavobacterium</taxon>
    </lineage>
</organism>
<protein>
    <submittedName>
        <fullName evidence="1">Uncharacterized protein</fullName>
    </submittedName>
</protein>